<protein>
    <submittedName>
        <fullName evidence="1">Uncharacterized protein</fullName>
    </submittedName>
</protein>
<evidence type="ECO:0000313" key="1">
    <source>
        <dbReference type="EMBL" id="PYE51397.1"/>
    </source>
</evidence>
<evidence type="ECO:0000313" key="3">
    <source>
        <dbReference type="Proteomes" id="UP000247790"/>
    </source>
</evidence>
<gene>
    <name evidence="1" type="ORF">DFQ00_102191</name>
    <name evidence="2" type="ORF">HUB98_05270</name>
</gene>
<sequence>MSVLEGKIAGPAASGTLFTLSKSEDLYQNGYDLESAPSAYEGKEIITSVGNLFTKAISSDNYRWGTWRVMDTHEDPLIGYVSDQYAHGMRTVTGSAIENNKILLERIPTKSSGTGVIRNAIKGVKVKQNDPGMDWCIKVKIPVRQVALQGKTWGDWSYDGSGIGSMKHLRPRRYPDTHIPVRREGT</sequence>
<dbReference type="Proteomes" id="UP000247790">
    <property type="component" value="Unassembled WGS sequence"/>
</dbReference>
<dbReference type="EMBL" id="QJSW01000002">
    <property type="protein sequence ID" value="PYE51397.1"/>
    <property type="molecule type" value="Genomic_DNA"/>
</dbReference>
<dbReference type="RefSeq" id="WP_110894426.1">
    <property type="nucleotide sequence ID" value="NZ_CP054614.1"/>
</dbReference>
<reference evidence="1 3" key="1">
    <citation type="submission" date="2018-06" db="EMBL/GenBank/DDBJ databases">
        <title>Genomic Encyclopedia of Type Strains, Phase III (KMG-III): the genomes of soil and plant-associated and newly described type strains.</title>
        <authorList>
            <person name="Whitman W."/>
        </authorList>
    </citation>
    <scope>NUCLEOTIDE SEQUENCE [LARGE SCALE GENOMIC DNA]</scope>
    <source>
        <strain evidence="1 3">CECT 7022</strain>
    </source>
</reference>
<evidence type="ECO:0000313" key="2">
    <source>
        <dbReference type="EMBL" id="QKS55793.1"/>
    </source>
</evidence>
<dbReference type="Proteomes" id="UP000509327">
    <property type="component" value="Chromosome"/>
</dbReference>
<organism evidence="1 3">
    <name type="scientific">Paenibacillus barcinonensis</name>
    <dbReference type="NCBI Taxonomy" id="198119"/>
    <lineage>
        <taxon>Bacteria</taxon>
        <taxon>Bacillati</taxon>
        <taxon>Bacillota</taxon>
        <taxon>Bacilli</taxon>
        <taxon>Bacillales</taxon>
        <taxon>Paenibacillaceae</taxon>
        <taxon>Paenibacillus</taxon>
    </lineage>
</organism>
<dbReference type="AlphaFoldDB" id="A0A2V4VVC2"/>
<name>A0A2V4VVC2_PAEBA</name>
<dbReference type="OrthoDB" id="2610614at2"/>
<keyword evidence="4" id="KW-1185">Reference proteome</keyword>
<reference evidence="2 4" key="2">
    <citation type="submission" date="2020-06" db="EMBL/GenBank/DDBJ databases">
        <title>Complete genome of Paenibacillus barcinonensis KACC11450.</title>
        <authorList>
            <person name="Kim M."/>
            <person name="Park Y.-J."/>
            <person name="Shin J.-H."/>
        </authorList>
    </citation>
    <scope>NUCLEOTIDE SEQUENCE [LARGE SCALE GENOMIC DNA]</scope>
    <source>
        <strain evidence="2 4">KACC11450</strain>
    </source>
</reference>
<dbReference type="EMBL" id="CP054614">
    <property type="protein sequence ID" value="QKS55793.1"/>
    <property type="molecule type" value="Genomic_DNA"/>
</dbReference>
<proteinExistence type="predicted"/>
<evidence type="ECO:0000313" key="4">
    <source>
        <dbReference type="Proteomes" id="UP000509327"/>
    </source>
</evidence>
<accession>A0A2V4VVC2</accession>